<accession>A0AAU0UIZ1</accession>
<keyword evidence="1" id="KW-1133">Transmembrane helix</keyword>
<keyword evidence="1" id="KW-0472">Membrane</keyword>
<dbReference type="PIRSF" id="PIRSF029895">
    <property type="entry name" value="SpoIV"/>
    <property type="match status" value="1"/>
</dbReference>
<dbReference type="RefSeq" id="WP_366924129.1">
    <property type="nucleotide sequence ID" value="NZ_CP121694.1"/>
</dbReference>
<dbReference type="AlphaFoldDB" id="A0AAU0UIZ1"/>
<sequence>MLVRKLWALFWGYVTIGVEGVMLERFLNLAVARNISFWDVNRLGKNRLAMKVKVSGFKSLRHVGRTTRCRIRIESKHGLPFLWMRIKKRKMLAVGLLVFLIGIQSFSSFIWNVEVISKEELQYLTVTEIEEQLSTLGLRPGAMKRNVDLREVERQLEASLPKLSWAGATFQGTKVYVEVVEKTLPPDDADQRTPANIVANKDGFIEDVLVIAGEARVQPGDAVTRGQVLISGVIYPQQPAETTAEGDIENEELIKPRYVHAQGVVKARVWYRARGEADLVERGEKKTGRKATRISIKLGDKEIIIKGPRQTPFKYFQLQEDVKTIPRWRNLNPSVELSTTTYHEVERYQMSRSREEAVAIAAEQAAGNIIDRIPAGAKVIDKKSSAVLSGGKATVSSTWEVVEDIGRTKLLH</sequence>
<keyword evidence="3" id="KW-1185">Reference proteome</keyword>
<reference evidence="2 3" key="1">
    <citation type="submission" date="2023-04" db="EMBL/GenBank/DDBJ databases">
        <authorList>
            <person name="Hsu D."/>
        </authorList>
    </citation>
    <scope>NUCLEOTIDE SEQUENCE [LARGE SCALE GENOMIC DNA]</scope>
    <source>
        <strain evidence="2 3">MK1</strain>
    </source>
</reference>
<protein>
    <submittedName>
        <fullName evidence="2">Sporulation protein YqfD</fullName>
    </submittedName>
</protein>
<feature type="transmembrane region" description="Helical" evidence="1">
    <location>
        <begin position="6"/>
        <end position="23"/>
    </location>
</feature>
<gene>
    <name evidence="2" type="primary">yqfD</name>
    <name evidence="2" type="ORF">MFMK1_001081</name>
</gene>
<organism evidence="2 3">
    <name type="scientific">Metallumcola ferriviriculae</name>
    <dbReference type="NCBI Taxonomy" id="3039180"/>
    <lineage>
        <taxon>Bacteria</taxon>
        <taxon>Bacillati</taxon>
        <taxon>Bacillota</taxon>
        <taxon>Clostridia</taxon>
        <taxon>Neomoorellales</taxon>
        <taxon>Desulfitibacteraceae</taxon>
        <taxon>Metallumcola</taxon>
    </lineage>
</organism>
<dbReference type="NCBIfam" id="TIGR02876">
    <property type="entry name" value="spore_yqfD"/>
    <property type="match status" value="1"/>
</dbReference>
<dbReference type="EMBL" id="CP121694">
    <property type="protein sequence ID" value="WRO21278.1"/>
    <property type="molecule type" value="Genomic_DNA"/>
</dbReference>
<name>A0AAU0UIZ1_9FIRM</name>
<proteinExistence type="predicted"/>
<dbReference type="KEGG" id="dbc:MFMK1_001081"/>
<dbReference type="InterPro" id="IPR010690">
    <property type="entry name" value="YqfD"/>
</dbReference>
<feature type="transmembrane region" description="Helical" evidence="1">
    <location>
        <begin position="91"/>
        <end position="111"/>
    </location>
</feature>
<dbReference type="Proteomes" id="UP001329915">
    <property type="component" value="Chromosome"/>
</dbReference>
<evidence type="ECO:0000313" key="3">
    <source>
        <dbReference type="Proteomes" id="UP001329915"/>
    </source>
</evidence>
<evidence type="ECO:0000313" key="2">
    <source>
        <dbReference type="EMBL" id="WRO21278.1"/>
    </source>
</evidence>
<evidence type="ECO:0000256" key="1">
    <source>
        <dbReference type="SAM" id="Phobius"/>
    </source>
</evidence>
<keyword evidence="1" id="KW-0812">Transmembrane</keyword>
<dbReference type="Pfam" id="PF06898">
    <property type="entry name" value="YqfD"/>
    <property type="match status" value="1"/>
</dbReference>